<evidence type="ECO:0000256" key="10">
    <source>
        <dbReference type="SAM" id="MobiDB-lite"/>
    </source>
</evidence>
<dbReference type="GO" id="GO:0004519">
    <property type="term" value="F:endonuclease activity"/>
    <property type="evidence" value="ECO:0007669"/>
    <property type="project" value="UniProtKB-KW"/>
</dbReference>
<keyword evidence="8" id="KW-0863">Zinc-finger</keyword>
<evidence type="ECO:0000256" key="3">
    <source>
        <dbReference type="ARBA" id="ARBA00022695"/>
    </source>
</evidence>
<keyword evidence="8" id="KW-0479">Metal-binding</keyword>
<feature type="compositionally biased region" description="Low complexity" evidence="10">
    <location>
        <begin position="290"/>
        <end position="310"/>
    </location>
</feature>
<dbReference type="GO" id="GO:0008270">
    <property type="term" value="F:zinc ion binding"/>
    <property type="evidence" value="ECO:0007669"/>
    <property type="project" value="UniProtKB-KW"/>
</dbReference>
<dbReference type="GO" id="GO:0006508">
    <property type="term" value="P:proteolysis"/>
    <property type="evidence" value="ECO:0007669"/>
    <property type="project" value="InterPro"/>
</dbReference>
<feature type="region of interest" description="Disordered" evidence="10">
    <location>
        <begin position="740"/>
        <end position="760"/>
    </location>
</feature>
<feature type="domain" description="Reverse transcriptase" evidence="12">
    <location>
        <begin position="948"/>
        <end position="1127"/>
    </location>
</feature>
<dbReference type="GO" id="GO:0019899">
    <property type="term" value="F:enzyme binding"/>
    <property type="evidence" value="ECO:0007669"/>
    <property type="project" value="UniProtKB-ARBA"/>
</dbReference>
<dbReference type="GO" id="GO:0003964">
    <property type="term" value="F:RNA-directed DNA polymerase activity"/>
    <property type="evidence" value="ECO:0007669"/>
    <property type="project" value="UniProtKB-KW"/>
</dbReference>
<feature type="compositionally biased region" description="Polar residues" evidence="10">
    <location>
        <begin position="507"/>
        <end position="516"/>
    </location>
</feature>
<dbReference type="Proteomes" id="UP000024635">
    <property type="component" value="Unassembled WGS sequence"/>
</dbReference>
<dbReference type="SUPFAM" id="SSF57756">
    <property type="entry name" value="Retrovirus zinc finger-like domains"/>
    <property type="match status" value="1"/>
</dbReference>
<keyword evidence="9" id="KW-0175">Coiled coil</keyword>
<keyword evidence="8" id="KW-0862">Zinc</keyword>
<keyword evidence="14" id="KW-1185">Reference proteome</keyword>
<evidence type="ECO:0000259" key="11">
    <source>
        <dbReference type="PROSITE" id="PS50158"/>
    </source>
</evidence>
<dbReference type="PANTHER" id="PTHR37984:SF5">
    <property type="entry name" value="PROTEIN NYNRIN-LIKE"/>
    <property type="match status" value="1"/>
</dbReference>
<dbReference type="InterPro" id="IPR001969">
    <property type="entry name" value="Aspartic_peptidase_AS"/>
</dbReference>
<dbReference type="GO" id="GO:0003676">
    <property type="term" value="F:nucleic acid binding"/>
    <property type="evidence" value="ECO:0007669"/>
    <property type="project" value="InterPro"/>
</dbReference>
<dbReference type="Pfam" id="PF17917">
    <property type="entry name" value="RT_RNaseH"/>
    <property type="match status" value="1"/>
</dbReference>
<dbReference type="GO" id="GO:0005737">
    <property type="term" value="C:cytoplasm"/>
    <property type="evidence" value="ECO:0007669"/>
    <property type="project" value="UniProtKB-ARBA"/>
</dbReference>
<evidence type="ECO:0000256" key="7">
    <source>
        <dbReference type="ARBA" id="ARBA00022918"/>
    </source>
</evidence>
<dbReference type="Gene3D" id="4.10.60.10">
    <property type="entry name" value="Zinc finger, CCHC-type"/>
    <property type="match status" value="1"/>
</dbReference>
<dbReference type="PANTHER" id="PTHR37984">
    <property type="entry name" value="PROTEIN CBG26694"/>
    <property type="match status" value="1"/>
</dbReference>
<keyword evidence="4" id="KW-0540">Nuclease</keyword>
<name>A0A016UQN2_9BILA</name>
<dbReference type="PROSITE" id="PS50158">
    <property type="entry name" value="ZF_CCHC"/>
    <property type="match status" value="1"/>
</dbReference>
<feature type="region of interest" description="Disordered" evidence="10">
    <location>
        <begin position="506"/>
        <end position="549"/>
    </location>
</feature>
<keyword evidence="5" id="KW-0255">Endonuclease</keyword>
<dbReference type="FunFam" id="3.30.70.270:FF:000020">
    <property type="entry name" value="Transposon Tf2-6 polyprotein-like Protein"/>
    <property type="match status" value="1"/>
</dbReference>
<evidence type="ECO:0000256" key="4">
    <source>
        <dbReference type="ARBA" id="ARBA00022722"/>
    </source>
</evidence>
<evidence type="ECO:0000256" key="8">
    <source>
        <dbReference type="PROSITE-ProRule" id="PRU00047"/>
    </source>
</evidence>
<dbReference type="SUPFAM" id="SSF50630">
    <property type="entry name" value="Acid proteases"/>
    <property type="match status" value="1"/>
</dbReference>
<dbReference type="InterPro" id="IPR050951">
    <property type="entry name" value="Retrovirus_Pol_polyprotein"/>
</dbReference>
<dbReference type="Pfam" id="PF00098">
    <property type="entry name" value="zf-CCHC"/>
    <property type="match status" value="1"/>
</dbReference>
<dbReference type="EC" id="2.7.7.49" evidence="1"/>
<feature type="coiled-coil region" evidence="9">
    <location>
        <begin position="166"/>
        <end position="210"/>
    </location>
</feature>
<dbReference type="FunFam" id="3.10.20.370:FF:000001">
    <property type="entry name" value="Retrovirus-related Pol polyprotein from transposon 17.6-like protein"/>
    <property type="match status" value="1"/>
</dbReference>
<feature type="domain" description="CCHC-type" evidence="11">
    <location>
        <begin position="558"/>
        <end position="571"/>
    </location>
</feature>
<evidence type="ECO:0000313" key="14">
    <source>
        <dbReference type="Proteomes" id="UP000024635"/>
    </source>
</evidence>
<keyword evidence="2" id="KW-0808">Transferase</keyword>
<dbReference type="Pfam" id="PF00078">
    <property type="entry name" value="RVT_1"/>
    <property type="match status" value="1"/>
</dbReference>
<dbReference type="STRING" id="53326.A0A016UQN2"/>
<dbReference type="InterPro" id="IPR036875">
    <property type="entry name" value="Znf_CCHC_sf"/>
</dbReference>
<dbReference type="InterPro" id="IPR043502">
    <property type="entry name" value="DNA/RNA_pol_sf"/>
</dbReference>
<keyword evidence="7" id="KW-0695">RNA-directed DNA polymerase</keyword>
<comment type="caution">
    <text evidence="13">The sequence shown here is derived from an EMBL/GenBank/DDBJ whole genome shotgun (WGS) entry which is preliminary data.</text>
</comment>
<dbReference type="CDD" id="cd09274">
    <property type="entry name" value="RNase_HI_RT_Ty3"/>
    <property type="match status" value="1"/>
</dbReference>
<proteinExistence type="predicted"/>
<protein>
    <recommendedName>
        <fullName evidence="1">RNA-directed DNA polymerase</fullName>
        <ecNumber evidence="1">2.7.7.49</ecNumber>
    </recommendedName>
</protein>
<evidence type="ECO:0000256" key="5">
    <source>
        <dbReference type="ARBA" id="ARBA00022759"/>
    </source>
</evidence>
<accession>A0A016UQN2</accession>
<dbReference type="PROSITE" id="PS00141">
    <property type="entry name" value="ASP_PROTEASE"/>
    <property type="match status" value="1"/>
</dbReference>
<evidence type="ECO:0000256" key="6">
    <source>
        <dbReference type="ARBA" id="ARBA00022801"/>
    </source>
</evidence>
<dbReference type="InterPro" id="IPR043128">
    <property type="entry name" value="Rev_trsase/Diguanyl_cyclase"/>
</dbReference>
<dbReference type="PROSITE" id="PS50878">
    <property type="entry name" value="RT_POL"/>
    <property type="match status" value="1"/>
</dbReference>
<organism evidence="13 14">
    <name type="scientific">Ancylostoma ceylanicum</name>
    <dbReference type="NCBI Taxonomy" id="53326"/>
    <lineage>
        <taxon>Eukaryota</taxon>
        <taxon>Metazoa</taxon>
        <taxon>Ecdysozoa</taxon>
        <taxon>Nematoda</taxon>
        <taxon>Chromadorea</taxon>
        <taxon>Rhabditida</taxon>
        <taxon>Rhabditina</taxon>
        <taxon>Rhabditomorpha</taxon>
        <taxon>Strongyloidea</taxon>
        <taxon>Ancylostomatidae</taxon>
        <taxon>Ancylostomatinae</taxon>
        <taxon>Ancylostoma</taxon>
    </lineage>
</organism>
<dbReference type="InterPro" id="IPR001878">
    <property type="entry name" value="Znf_CCHC"/>
</dbReference>
<gene>
    <name evidence="13" type="primary">Acey_s0030.g2084</name>
    <name evidence="13" type="ORF">Y032_0030g2084</name>
</gene>
<evidence type="ECO:0000256" key="9">
    <source>
        <dbReference type="SAM" id="Coils"/>
    </source>
</evidence>
<reference evidence="14" key="1">
    <citation type="journal article" date="2015" name="Nat. Genet.">
        <title>The genome and transcriptome of the zoonotic hookworm Ancylostoma ceylanicum identify infection-specific gene families.</title>
        <authorList>
            <person name="Schwarz E.M."/>
            <person name="Hu Y."/>
            <person name="Antoshechkin I."/>
            <person name="Miller M.M."/>
            <person name="Sternberg P.W."/>
            <person name="Aroian R.V."/>
        </authorList>
    </citation>
    <scope>NUCLEOTIDE SEQUENCE</scope>
    <source>
        <strain evidence="14">HY135</strain>
    </source>
</reference>
<evidence type="ECO:0000313" key="13">
    <source>
        <dbReference type="EMBL" id="EYC17490.1"/>
    </source>
</evidence>
<evidence type="ECO:0000259" key="12">
    <source>
        <dbReference type="PROSITE" id="PS50878"/>
    </source>
</evidence>
<dbReference type="Gene3D" id="3.10.20.370">
    <property type="match status" value="1"/>
</dbReference>
<keyword evidence="6" id="KW-0378">Hydrolase</keyword>
<dbReference type="SUPFAM" id="SSF56672">
    <property type="entry name" value="DNA/RNA polymerases"/>
    <property type="match status" value="1"/>
</dbReference>
<dbReference type="CDD" id="cd01647">
    <property type="entry name" value="RT_LTR"/>
    <property type="match status" value="1"/>
</dbReference>
<dbReference type="GO" id="GO:0004190">
    <property type="term" value="F:aspartic-type endopeptidase activity"/>
    <property type="evidence" value="ECO:0007669"/>
    <property type="project" value="InterPro"/>
</dbReference>
<keyword evidence="3" id="KW-0548">Nucleotidyltransferase</keyword>
<feature type="region of interest" description="Disordered" evidence="10">
    <location>
        <begin position="290"/>
        <end position="321"/>
    </location>
</feature>
<dbReference type="InterPro" id="IPR041373">
    <property type="entry name" value="RT_RNaseH"/>
</dbReference>
<dbReference type="Gene3D" id="3.30.70.270">
    <property type="match status" value="2"/>
</dbReference>
<sequence>MEVEQTQAETVFVAVSPVDPSEPPAMSEEHASQELEKEFQRLCGTDAATDSLQVCDQLLRAVKEIQVRVMAEVSKHMRTGNPNREAIEETGRASTSVAVDLVAEIRQRCKAGAVITRWTEAVLASLECENRADFVEELAKIITARDKVRELVGDADMQFEEIPEMLEKTLLRNSKLQDAVRRQDEELAEVRALRERVEAQEKELMELRARHQPAGALQMDVARHPRAVPGENQPSRRGLEALSLLRTQRRNTDHDLQSGSESCASARGSTSLRHRRNFILRGGQQRRLIGESQSSYVSEESEGESSVSEGPRLRGQRRITSRDGDQMARYLKYIALPEVKPYSGMDKAYPFREFLAAFELKYPKESWTDAELCALLKSKLTGKARNQYEALPRNERKGGYTILVEAMKRECKAEQRTAKILALGDLKKLRKTEGQTVADFCVELERLTRRAYPELDEDALDTERAQLLYDQLVHWKDSYHLLEALESDEGAYEKLKEAAKRIERRNLTLQNVQSGPSIPAGGEKEPKRPERARRYGPSATPKPEKGVRVSNQRMGPLCYNCHEPGHLARECGKVSNGPKPRESRGATSLSARLEEIGCRAVEAAKPEPSRSRNQRCPLFGDKMTTTINIFGRTWTGLLDTGSEISILPARVLMQAKRDGYDIDKDVVEHKIDTSRRVYDASGSVMTFVTIVEVMIQEALPGSKRVLNQMYVTSADEDVVILGTNVLPHLGYKLVKGRIPSRQGADNSQATPRTRRAEPETRVARVGQRTYVAPGSVKWVKLTGCCDEKADWLLESSSEMIPTGVCRTGVDGSVEVPVVNRTMEATVLRPGEPVGNWSKQTAEWVEASAKDIPSGLLALQKKTLSKAERMSKLRQFLKANRRDGKLPPQLWDVIRRNNGVFAVEDQELTQTNLVTHEIDTGDTAPIRQRTRPVPQGARAEFREIIQGLLERGIIERSHSPWASPVVLVKKKDGSIRLCVDYRELNKHTKMDAYPLPTIDTMLQSLQGKKWFTTLDLCSGYWQISLSEDAKEKSAFTTSEGLFQFTVLPFGLCTSPAKFQSLMDRVLGSLKDREVFVYIDDILIATETEQRHYEVMLEVLRSLQDANLKLKPQKCVFMEREIAFLGHRVDEQGVHVDPEKIEKVKQYPKPTNLAQLRTFLGLCGYYRKFILNFSKVARPLFELTSQKSPWKWTSEQDEAFERLKELMTTTPVLAQPDVDAARSGERPYIIYTDASQKGIGAVLCQEGKDHLLHPLYFASKSLSGAERNYHVTDTEALAVVFALTRFHYFVYGMEVTIRTDHQPLTSLFKRTNVSGRVLRWALLVQQYRVKIEYVKGKANPVADALLRGVAVTSEEAEGNLVPEERIVCAVHGEAETEWMRELRTDPT</sequence>
<dbReference type="InterPro" id="IPR000477">
    <property type="entry name" value="RT_dom"/>
</dbReference>
<dbReference type="EMBL" id="JARK01001366">
    <property type="protein sequence ID" value="EYC17490.1"/>
    <property type="molecule type" value="Genomic_DNA"/>
</dbReference>
<dbReference type="OrthoDB" id="5990438at2759"/>
<dbReference type="Gene3D" id="3.10.10.10">
    <property type="entry name" value="HIV Type 1 Reverse Transcriptase, subunit A, domain 1"/>
    <property type="match status" value="1"/>
</dbReference>
<feature type="compositionally biased region" description="Basic and acidic residues" evidence="10">
    <location>
        <begin position="522"/>
        <end position="533"/>
    </location>
</feature>
<evidence type="ECO:0000256" key="1">
    <source>
        <dbReference type="ARBA" id="ARBA00012493"/>
    </source>
</evidence>
<evidence type="ECO:0000256" key="2">
    <source>
        <dbReference type="ARBA" id="ARBA00022679"/>
    </source>
</evidence>
<dbReference type="InterPro" id="IPR021109">
    <property type="entry name" value="Peptidase_aspartic_dom_sf"/>
</dbReference>
<dbReference type="SMART" id="SM00343">
    <property type="entry name" value="ZnF_C2HC"/>
    <property type="match status" value="1"/>
</dbReference>